<accession>A0AAE0YPG0</accession>
<dbReference type="Gene3D" id="3.40.50.2000">
    <property type="entry name" value="Glycogen Phosphorylase B"/>
    <property type="match status" value="2"/>
</dbReference>
<organism evidence="3 4">
    <name type="scientific">Elysia crispata</name>
    <name type="common">lettuce slug</name>
    <dbReference type="NCBI Taxonomy" id="231223"/>
    <lineage>
        <taxon>Eukaryota</taxon>
        <taxon>Metazoa</taxon>
        <taxon>Spiralia</taxon>
        <taxon>Lophotrochozoa</taxon>
        <taxon>Mollusca</taxon>
        <taxon>Gastropoda</taxon>
        <taxon>Heterobranchia</taxon>
        <taxon>Euthyneura</taxon>
        <taxon>Panpulmonata</taxon>
        <taxon>Sacoglossa</taxon>
        <taxon>Placobranchoidea</taxon>
        <taxon>Plakobranchidae</taxon>
        <taxon>Elysia</taxon>
    </lineage>
</organism>
<dbReference type="Proteomes" id="UP001283361">
    <property type="component" value="Unassembled WGS sequence"/>
</dbReference>
<evidence type="ECO:0000313" key="4">
    <source>
        <dbReference type="Proteomes" id="UP001283361"/>
    </source>
</evidence>
<reference evidence="3" key="1">
    <citation type="journal article" date="2023" name="G3 (Bethesda)">
        <title>A reference genome for the long-term kleptoplast-retaining sea slug Elysia crispata morphotype clarki.</title>
        <authorList>
            <person name="Eastman K.E."/>
            <person name="Pendleton A.L."/>
            <person name="Shaikh M.A."/>
            <person name="Suttiyut T."/>
            <person name="Ogas R."/>
            <person name="Tomko P."/>
            <person name="Gavelis G."/>
            <person name="Widhalm J.R."/>
            <person name="Wisecaver J.H."/>
        </authorList>
    </citation>
    <scope>NUCLEOTIDE SEQUENCE</scope>
    <source>
        <strain evidence="3">ECLA1</strain>
    </source>
</reference>
<proteinExistence type="predicted"/>
<dbReference type="PANTHER" id="PTHR46660:SF2">
    <property type="entry name" value="GLYCOSYLTRANSFERASE 1 DOMAIN-CONTAINING PROTEIN 1"/>
    <property type="match status" value="1"/>
</dbReference>
<gene>
    <name evidence="3" type="ORF">RRG08_010014</name>
</gene>
<comment type="caution">
    <text evidence="3">The sequence shown here is derived from an EMBL/GenBank/DDBJ whole genome shotgun (WGS) entry which is preliminary data.</text>
</comment>
<dbReference type="Pfam" id="PF00534">
    <property type="entry name" value="Glycos_transf_1"/>
    <property type="match status" value="1"/>
</dbReference>
<protein>
    <recommendedName>
        <fullName evidence="2">Glycosyl transferase family 1 domain-containing protein</fullName>
    </recommendedName>
</protein>
<sequence length="399" mass="44151">MFSHVYEFFRVLNPANVPRFSRSRRVCPMPSSCWSPLVTHGGNFVTINRIRSYLEGEGFTCHLEDPTGYTEGGGFEHRAVQDNVGVLVGIHALRTGAFMRGQNLPYILIMGGTDINEFCHEPQAMAVMTEAVHRARFVVCFSKANKDRTQSLWPEIDATRLKVIPQAVQTKTSGSQLEDYIPGPIIFENILSSGYSPSGIVGSVIPAQQKPVIFIFVGGIRAVKNPLFLVPTFQEWHSRDSRIVYLMLGPRLESKFASDVFEPAVKSSPGVLYVPGLPINDVHSLVTQATALVNTSDSEGMCLALLEAMQLGTPVLARDVPVNSAIIQDKHTGLLFDSPQSFLEKAQLLLERPDLRTHLTKEASTYICKHHNWTVRGRNTPVCWSSVSEICTNKGGRLV</sequence>
<evidence type="ECO:0000313" key="3">
    <source>
        <dbReference type="EMBL" id="KAK3753595.1"/>
    </source>
</evidence>
<dbReference type="EMBL" id="JAWDGP010005700">
    <property type="protein sequence ID" value="KAK3753595.1"/>
    <property type="molecule type" value="Genomic_DNA"/>
</dbReference>
<dbReference type="PANTHER" id="PTHR46660">
    <property type="match status" value="1"/>
</dbReference>
<dbReference type="SUPFAM" id="SSF53756">
    <property type="entry name" value="UDP-Glycosyltransferase/glycogen phosphorylase"/>
    <property type="match status" value="1"/>
</dbReference>
<keyword evidence="1" id="KW-0328">Glycosyltransferase</keyword>
<dbReference type="CDD" id="cd03801">
    <property type="entry name" value="GT4_PimA-like"/>
    <property type="match status" value="1"/>
</dbReference>
<dbReference type="GO" id="GO:0016757">
    <property type="term" value="F:glycosyltransferase activity"/>
    <property type="evidence" value="ECO:0007669"/>
    <property type="project" value="UniProtKB-KW"/>
</dbReference>
<keyword evidence="1" id="KW-0808">Transferase</keyword>
<dbReference type="InterPro" id="IPR052622">
    <property type="entry name" value="Glycosyltransferase_G1"/>
</dbReference>
<name>A0AAE0YPG0_9GAST</name>
<evidence type="ECO:0000259" key="2">
    <source>
        <dbReference type="Pfam" id="PF00534"/>
    </source>
</evidence>
<dbReference type="AlphaFoldDB" id="A0AAE0YPG0"/>
<dbReference type="InterPro" id="IPR001296">
    <property type="entry name" value="Glyco_trans_1"/>
</dbReference>
<evidence type="ECO:0000256" key="1">
    <source>
        <dbReference type="ARBA" id="ARBA00022676"/>
    </source>
</evidence>
<keyword evidence="4" id="KW-1185">Reference proteome</keyword>
<feature type="domain" description="Glycosyl transferase family 1" evidence="2">
    <location>
        <begin position="207"/>
        <end position="363"/>
    </location>
</feature>